<name>A0A8S5PJW4_9CAUD</name>
<dbReference type="EMBL" id="BK015443">
    <property type="protein sequence ID" value="DAE06869.1"/>
    <property type="molecule type" value="Genomic_DNA"/>
</dbReference>
<accession>A0A8S5PJW4</accession>
<protein>
    <submittedName>
        <fullName evidence="1">Uncharacterized protein</fullName>
    </submittedName>
</protein>
<sequence length="100" mass="11343">MDSSDFIFKPHNTPRLRDKNIRDRHARLLAGGDYEGATALLKNNPDSEALTASLFNTFEEKIVFLESAFDGKEPIFTTEVSDTEPTSGSMDGKYFWEQTY</sequence>
<reference evidence="1" key="1">
    <citation type="journal article" date="2021" name="Proc. Natl. Acad. Sci. U.S.A.">
        <title>A Catalog of Tens of Thousands of Viruses from Human Metagenomes Reveals Hidden Associations with Chronic Diseases.</title>
        <authorList>
            <person name="Tisza M.J."/>
            <person name="Buck C.B."/>
        </authorList>
    </citation>
    <scope>NUCLEOTIDE SEQUENCE</scope>
    <source>
        <strain evidence="1">CtL0q1</strain>
    </source>
</reference>
<evidence type="ECO:0000313" key="1">
    <source>
        <dbReference type="EMBL" id="DAE06869.1"/>
    </source>
</evidence>
<organism evidence="1">
    <name type="scientific">Siphoviridae sp. ctL0q1</name>
    <dbReference type="NCBI Taxonomy" id="2825449"/>
    <lineage>
        <taxon>Viruses</taxon>
        <taxon>Duplodnaviria</taxon>
        <taxon>Heunggongvirae</taxon>
        <taxon>Uroviricota</taxon>
        <taxon>Caudoviricetes</taxon>
    </lineage>
</organism>
<proteinExistence type="predicted"/>